<sequence length="153" mass="17526">MNKDFERGLSSLLEHGGRRSYIMYHGTTLEAAQEIKSHGFRRSSDGMLGPGVYVSRSVDKAKRYPLKPDPDERLAILKLKVRVGKVKKIDKQGHPLQKTWHRNGYDTAWVPPNCGMVPSGLEEDCVWDPNRIEVLDMWEVERETNDSSMCRIV</sequence>
<dbReference type="PANTHER" id="PTHR36542">
    <property type="entry name" value="GIG2-LIKE PROTEIN DRED-RELATED"/>
    <property type="match status" value="1"/>
</dbReference>
<dbReference type="OrthoDB" id="425894at2759"/>
<gene>
    <name evidence="2" type="primary">LOC108263802</name>
</gene>
<dbReference type="Proteomes" id="UP000221080">
    <property type="component" value="Chromosome 1"/>
</dbReference>
<organism evidence="1 2">
    <name type="scientific">Ictalurus punctatus</name>
    <name type="common">Channel catfish</name>
    <name type="synonym">Silurus punctatus</name>
    <dbReference type="NCBI Taxonomy" id="7998"/>
    <lineage>
        <taxon>Eukaryota</taxon>
        <taxon>Metazoa</taxon>
        <taxon>Chordata</taxon>
        <taxon>Craniata</taxon>
        <taxon>Vertebrata</taxon>
        <taxon>Euteleostomi</taxon>
        <taxon>Actinopterygii</taxon>
        <taxon>Neopterygii</taxon>
        <taxon>Teleostei</taxon>
        <taxon>Ostariophysi</taxon>
        <taxon>Siluriformes</taxon>
        <taxon>Ictaluridae</taxon>
        <taxon>Ictalurus</taxon>
    </lineage>
</organism>
<evidence type="ECO:0000313" key="2">
    <source>
        <dbReference type="RefSeq" id="XP_017320451.1"/>
    </source>
</evidence>
<evidence type="ECO:0000313" key="1">
    <source>
        <dbReference type="Proteomes" id="UP000221080"/>
    </source>
</evidence>
<proteinExistence type="predicted"/>
<keyword evidence="1" id="KW-1185">Reference proteome</keyword>
<dbReference type="Gene3D" id="3.90.175.10">
    <property type="entry name" value="Diphtheria Toxin, domain 1"/>
    <property type="match status" value="1"/>
</dbReference>
<dbReference type="KEGG" id="ipu:108263802"/>
<protein>
    <submittedName>
        <fullName evidence="2">Uncharacterized protein LOC108263802</fullName>
    </submittedName>
</protein>
<dbReference type="GO" id="GO:0005737">
    <property type="term" value="C:cytoplasm"/>
    <property type="evidence" value="ECO:0007669"/>
    <property type="project" value="TreeGrafter"/>
</dbReference>
<dbReference type="AlphaFoldDB" id="A0A2D0QRV6"/>
<reference evidence="1" key="1">
    <citation type="journal article" date="2016" name="Nat. Commun.">
        <title>The channel catfish genome sequence provides insights into the evolution of scale formation in teleosts.</title>
        <authorList>
            <person name="Liu Z."/>
            <person name="Liu S."/>
            <person name="Yao J."/>
            <person name="Bao L."/>
            <person name="Zhang J."/>
            <person name="Li Y."/>
            <person name="Jiang C."/>
            <person name="Sun L."/>
            <person name="Wang R."/>
            <person name="Zhang Y."/>
            <person name="Zhou T."/>
            <person name="Zeng Q."/>
            <person name="Fu Q."/>
            <person name="Gao S."/>
            <person name="Li N."/>
            <person name="Koren S."/>
            <person name="Jiang Y."/>
            <person name="Zimin A."/>
            <person name="Xu P."/>
            <person name="Phillippy A.M."/>
            <person name="Geng X."/>
            <person name="Song L."/>
            <person name="Sun F."/>
            <person name="Li C."/>
            <person name="Wang X."/>
            <person name="Chen A."/>
            <person name="Jin Y."/>
            <person name="Yuan Z."/>
            <person name="Yang Y."/>
            <person name="Tan S."/>
            <person name="Peatman E."/>
            <person name="Lu J."/>
            <person name="Qin Z."/>
            <person name="Dunham R."/>
            <person name="Li Z."/>
            <person name="Sonstegard T."/>
            <person name="Feng J."/>
            <person name="Danzmann R.G."/>
            <person name="Schroeder S."/>
            <person name="Scheffler B."/>
            <person name="Duke M.V."/>
            <person name="Ballard L."/>
            <person name="Kucuktas H."/>
            <person name="Kaltenboeck L."/>
            <person name="Liu H."/>
            <person name="Armbruster J."/>
            <person name="Xie Y."/>
            <person name="Kirby M.L."/>
            <person name="Tian Y."/>
            <person name="Flanagan M.E."/>
            <person name="Mu W."/>
            <person name="Waldbieser G.C."/>
        </authorList>
    </citation>
    <scope>NUCLEOTIDE SEQUENCE [LARGE SCALE GENOMIC DNA]</scope>
    <source>
        <strain evidence="1">SDA103</strain>
    </source>
</reference>
<name>A0A2D0QRV6_ICTPU</name>
<dbReference type="RefSeq" id="XP_017320451.1">
    <property type="nucleotide sequence ID" value="XM_017464962.2"/>
</dbReference>
<dbReference type="SUPFAM" id="SSF56399">
    <property type="entry name" value="ADP-ribosylation"/>
    <property type="match status" value="1"/>
</dbReference>
<accession>A0A2D0QRV6</accession>
<dbReference type="PANTHER" id="PTHR36542:SF2">
    <property type="entry name" value="GIG2-LIKE PROTEIN DRED-RELATED"/>
    <property type="match status" value="1"/>
</dbReference>
<dbReference type="GeneID" id="108263802"/>
<reference evidence="2" key="2">
    <citation type="submission" date="2025-08" db="UniProtKB">
        <authorList>
            <consortium name="RefSeq"/>
        </authorList>
    </citation>
    <scope>IDENTIFICATION</scope>
    <source>
        <tissue evidence="2">Blood</tissue>
    </source>
</reference>